<dbReference type="Proteomes" id="UP001153269">
    <property type="component" value="Unassembled WGS sequence"/>
</dbReference>
<gene>
    <name evidence="6" type="ORF">PLEPLA_LOCUS9467</name>
</gene>
<proteinExistence type="inferred from homology"/>
<keyword evidence="7" id="KW-1185">Reference proteome</keyword>
<dbReference type="PROSITE" id="PS50054">
    <property type="entry name" value="TYR_PHOSPHATASE_DUAL"/>
    <property type="match status" value="1"/>
</dbReference>
<evidence type="ECO:0000259" key="4">
    <source>
        <dbReference type="PROSITE" id="PS50054"/>
    </source>
</evidence>
<sequence length="349" mass="38736">VSQSIQLCPHLSCVSRLSPFSLSSPVLLSQSIQCVLTCPVLVSQSIQCVLTCPVLVSQSIQCVLTCPVLVSQSIQCVLTCPVLVSQSIQCVLTCPVVSQSIQCVLTCPVLVSQSIQLVLTCPVLVSQSIQCVLTCPVLVSQSIQCVLTCPVELYLRFPRDVQQSSLSIDLFLVLEDSLFEHSEYLFSSSSHEETCTDRISPPAGLNGEHCRLSLRRSSDSWSEELLQQEAVTLCINVSKQQPFPSTSVTKLQVPVYDDPNEDLYSHFDRCADAIQKETNRGGRSVVYCKNGRSRSATICIAYLMKHRRLNLTEALQKVKTSRHVIDPNPGFMSQLQRYEHDLRKRRGET</sequence>
<dbReference type="InterPro" id="IPR020422">
    <property type="entry name" value="TYR_PHOSPHATASE_DUAL_dom"/>
</dbReference>
<dbReference type="InterPro" id="IPR029021">
    <property type="entry name" value="Prot-tyrosine_phosphatase-like"/>
</dbReference>
<feature type="domain" description="Tyrosine-protein phosphatase" evidence="4">
    <location>
        <begin position="201"/>
        <end position="344"/>
    </location>
</feature>
<comment type="similarity">
    <text evidence="1">Belongs to the protein-tyrosine phosphatase family. Non-receptor class dual specificity subfamily.</text>
</comment>
<name>A0A9N7TYR9_PLEPL</name>
<dbReference type="GO" id="GO:0005737">
    <property type="term" value="C:cytoplasm"/>
    <property type="evidence" value="ECO:0007669"/>
    <property type="project" value="TreeGrafter"/>
</dbReference>
<dbReference type="PANTHER" id="PTHR45961">
    <property type="entry name" value="IP21249P"/>
    <property type="match status" value="1"/>
</dbReference>
<keyword evidence="3" id="KW-0904">Protein phosphatase</keyword>
<dbReference type="InterPro" id="IPR052103">
    <property type="entry name" value="Dual_spec_Phospatases"/>
</dbReference>
<dbReference type="PANTHER" id="PTHR45961:SF7">
    <property type="entry name" value="DUAL SPECIFICITY PHOSPHATASE 28"/>
    <property type="match status" value="1"/>
</dbReference>
<keyword evidence="2" id="KW-0378">Hydrolase</keyword>
<evidence type="ECO:0000259" key="5">
    <source>
        <dbReference type="PROSITE" id="PS50056"/>
    </source>
</evidence>
<evidence type="ECO:0000313" key="6">
    <source>
        <dbReference type="EMBL" id="CAB1421580.1"/>
    </source>
</evidence>
<dbReference type="Pfam" id="PF00782">
    <property type="entry name" value="DSPc"/>
    <property type="match status" value="1"/>
</dbReference>
<reference evidence="6" key="1">
    <citation type="submission" date="2020-03" db="EMBL/GenBank/DDBJ databases">
        <authorList>
            <person name="Weist P."/>
        </authorList>
    </citation>
    <scope>NUCLEOTIDE SEQUENCE</scope>
</reference>
<dbReference type="GO" id="GO:0004721">
    <property type="term" value="F:phosphoprotein phosphatase activity"/>
    <property type="evidence" value="ECO:0007669"/>
    <property type="project" value="UniProtKB-KW"/>
</dbReference>
<protein>
    <recommendedName>
        <fullName evidence="8">Protein-tyrosine-phosphatase</fullName>
    </recommendedName>
</protein>
<dbReference type="PROSITE" id="PS50056">
    <property type="entry name" value="TYR_PHOSPHATASE_2"/>
    <property type="match status" value="1"/>
</dbReference>
<dbReference type="EMBL" id="CADEAL010000532">
    <property type="protein sequence ID" value="CAB1421580.1"/>
    <property type="molecule type" value="Genomic_DNA"/>
</dbReference>
<dbReference type="InterPro" id="IPR000387">
    <property type="entry name" value="Tyr_Pase_dom"/>
</dbReference>
<evidence type="ECO:0000313" key="7">
    <source>
        <dbReference type="Proteomes" id="UP001153269"/>
    </source>
</evidence>
<feature type="non-terminal residue" evidence="6">
    <location>
        <position position="349"/>
    </location>
</feature>
<dbReference type="SMART" id="SM00195">
    <property type="entry name" value="DSPc"/>
    <property type="match status" value="1"/>
</dbReference>
<evidence type="ECO:0000256" key="2">
    <source>
        <dbReference type="ARBA" id="ARBA00022801"/>
    </source>
</evidence>
<dbReference type="Gene3D" id="3.90.190.10">
    <property type="entry name" value="Protein tyrosine phosphatase superfamily"/>
    <property type="match status" value="1"/>
</dbReference>
<dbReference type="InterPro" id="IPR000340">
    <property type="entry name" value="Dual-sp_phosphatase_cat-dom"/>
</dbReference>
<dbReference type="SUPFAM" id="SSF52799">
    <property type="entry name" value="(Phosphotyrosine protein) phosphatases II"/>
    <property type="match status" value="1"/>
</dbReference>
<evidence type="ECO:0000256" key="1">
    <source>
        <dbReference type="ARBA" id="ARBA00008601"/>
    </source>
</evidence>
<evidence type="ECO:0000256" key="3">
    <source>
        <dbReference type="ARBA" id="ARBA00022912"/>
    </source>
</evidence>
<feature type="domain" description="Tyrosine specific protein phosphatases" evidence="5">
    <location>
        <begin position="265"/>
        <end position="322"/>
    </location>
</feature>
<accession>A0A9N7TYR9</accession>
<dbReference type="AlphaFoldDB" id="A0A9N7TYR9"/>
<comment type="caution">
    <text evidence="6">The sequence shown here is derived from an EMBL/GenBank/DDBJ whole genome shotgun (WGS) entry which is preliminary data.</text>
</comment>
<evidence type="ECO:0008006" key="8">
    <source>
        <dbReference type="Google" id="ProtNLM"/>
    </source>
</evidence>
<organism evidence="6 7">
    <name type="scientific">Pleuronectes platessa</name>
    <name type="common">European plaice</name>
    <dbReference type="NCBI Taxonomy" id="8262"/>
    <lineage>
        <taxon>Eukaryota</taxon>
        <taxon>Metazoa</taxon>
        <taxon>Chordata</taxon>
        <taxon>Craniata</taxon>
        <taxon>Vertebrata</taxon>
        <taxon>Euteleostomi</taxon>
        <taxon>Actinopterygii</taxon>
        <taxon>Neopterygii</taxon>
        <taxon>Teleostei</taxon>
        <taxon>Neoteleostei</taxon>
        <taxon>Acanthomorphata</taxon>
        <taxon>Carangaria</taxon>
        <taxon>Pleuronectiformes</taxon>
        <taxon>Pleuronectoidei</taxon>
        <taxon>Pleuronectidae</taxon>
        <taxon>Pleuronectes</taxon>
    </lineage>
</organism>